<evidence type="ECO:0000256" key="1">
    <source>
        <dbReference type="SAM" id="Phobius"/>
    </source>
</evidence>
<sequence>MNAPYHAPPRASFRQKLGPGGAVSLALALLTSLGLLGLPVLFRLRQVLRGAHGEEPVASDAILVLGRKLEANALTPVFEARLAHAEGLWRQGFAPRIIVAGGTTGTALRSEAEAGRDWLLARGVPGGAILLEDRSQHTLENLFNVRAHLRGQGWRTLLLVTDPLHLTRAGATARGLDLEVRCRPAPGCPPLAGTLRWWGRALQEAFLLHWYHTGMAYSRLIRSERQLERVT</sequence>
<feature type="transmembrane region" description="Helical" evidence="1">
    <location>
        <begin position="20"/>
        <end position="42"/>
    </location>
</feature>
<organism evidence="3 4">
    <name type="scientific">Geothrix oryzae</name>
    <dbReference type="NCBI Taxonomy" id="2927975"/>
    <lineage>
        <taxon>Bacteria</taxon>
        <taxon>Pseudomonadati</taxon>
        <taxon>Acidobacteriota</taxon>
        <taxon>Holophagae</taxon>
        <taxon>Holophagales</taxon>
        <taxon>Holophagaceae</taxon>
        <taxon>Geothrix</taxon>
    </lineage>
</organism>
<dbReference type="PANTHER" id="PTHR30336">
    <property type="entry name" value="INNER MEMBRANE PROTEIN, PROBABLE PERMEASE"/>
    <property type="match status" value="1"/>
</dbReference>
<keyword evidence="1" id="KW-1133">Transmembrane helix</keyword>
<reference evidence="4" key="1">
    <citation type="journal article" date="2023" name="Int. J. Syst. Evol. Microbiol.">
        <title>Mesoterricola silvestris gen. nov., sp. nov., Mesoterricola sediminis sp. nov., Geothrix oryzae sp. nov., Geothrix edaphica sp. nov., Geothrix rubra sp. nov., and Geothrix limicola sp. nov., six novel members of Acidobacteriota isolated from soils.</title>
        <authorList>
            <person name="Itoh H."/>
            <person name="Sugisawa Y."/>
            <person name="Mise K."/>
            <person name="Xu Z."/>
            <person name="Kuniyasu M."/>
            <person name="Ushijima N."/>
            <person name="Kawano K."/>
            <person name="Kobayashi E."/>
            <person name="Shiratori Y."/>
            <person name="Masuda Y."/>
            <person name="Senoo K."/>
        </authorList>
    </citation>
    <scope>NUCLEOTIDE SEQUENCE [LARGE SCALE GENOMIC DNA]</scope>
    <source>
        <strain evidence="4">Red222</strain>
    </source>
</reference>
<name>A0ABM8DSX6_9BACT</name>
<keyword evidence="4" id="KW-1185">Reference proteome</keyword>
<evidence type="ECO:0000259" key="2">
    <source>
        <dbReference type="Pfam" id="PF02698"/>
    </source>
</evidence>
<protein>
    <recommendedName>
        <fullName evidence="2">DUF218 domain-containing protein</fullName>
    </recommendedName>
</protein>
<accession>A0ABM8DSX6</accession>
<proteinExistence type="predicted"/>
<dbReference type="InterPro" id="IPR051599">
    <property type="entry name" value="Cell_Envelope_Assoc"/>
</dbReference>
<dbReference type="InterPro" id="IPR003848">
    <property type="entry name" value="DUF218"/>
</dbReference>
<evidence type="ECO:0000313" key="3">
    <source>
        <dbReference type="EMBL" id="BDU70116.1"/>
    </source>
</evidence>
<dbReference type="RefSeq" id="WP_286353835.1">
    <property type="nucleotide sequence ID" value="NZ_AP027079.1"/>
</dbReference>
<evidence type="ECO:0000313" key="4">
    <source>
        <dbReference type="Proteomes" id="UP001242010"/>
    </source>
</evidence>
<keyword evidence="1" id="KW-0812">Transmembrane</keyword>
<dbReference type="PANTHER" id="PTHR30336:SF20">
    <property type="entry name" value="DUF218 DOMAIN-CONTAINING PROTEIN"/>
    <property type="match status" value="1"/>
</dbReference>
<dbReference type="Proteomes" id="UP001242010">
    <property type="component" value="Chromosome"/>
</dbReference>
<gene>
    <name evidence="3" type="ORF">GETHOR_22170</name>
</gene>
<dbReference type="CDD" id="cd06259">
    <property type="entry name" value="YdcF-like"/>
    <property type="match status" value="1"/>
</dbReference>
<dbReference type="Gene3D" id="3.40.50.620">
    <property type="entry name" value="HUPs"/>
    <property type="match status" value="1"/>
</dbReference>
<keyword evidence="1" id="KW-0472">Membrane</keyword>
<dbReference type="InterPro" id="IPR014729">
    <property type="entry name" value="Rossmann-like_a/b/a_fold"/>
</dbReference>
<dbReference type="Pfam" id="PF02698">
    <property type="entry name" value="DUF218"/>
    <property type="match status" value="1"/>
</dbReference>
<dbReference type="EMBL" id="AP027079">
    <property type="protein sequence ID" value="BDU70116.1"/>
    <property type="molecule type" value="Genomic_DNA"/>
</dbReference>
<feature type="domain" description="DUF218" evidence="2">
    <location>
        <begin position="60"/>
        <end position="204"/>
    </location>
</feature>